<dbReference type="PROSITE" id="PS00028">
    <property type="entry name" value="ZINC_FINGER_C2H2_1"/>
    <property type="match status" value="2"/>
</dbReference>
<evidence type="ECO:0000256" key="3">
    <source>
        <dbReference type="PROSITE-ProRule" id="PRU00042"/>
    </source>
</evidence>
<proteinExistence type="predicted"/>
<evidence type="ECO:0000256" key="4">
    <source>
        <dbReference type="SAM" id="MobiDB-lite"/>
    </source>
</evidence>
<sequence length="499" mass="57016">MGVIVETDVDYGRIFGPFPAVGHISPTHFIGYLTSDEKRVTGDFKVDLNEGNLDNTWMAYAQPARTVDEQNTEAYMKDGNIFYRTLRIIRAKEEILVWYSRDFALILGMNFNVHQKTDGETLECPACGEKFRFIYPLIAHIRFMCTCSSGSHCLGSHCLGSHCIGSHCLGSHSKTKSPLSVSRRTDSDQEDVERKATINVNANRSVKRKVDSEELFNTDNDEYSVNLKSFERFEENNNILSKQQESTVSKDRIVSADSGSAFREVEKPSVSGALSAGERSKAKADSRVKYDDFEAEMRKGQEHLVKHLYSKTFIPPNSMAGRFIGGLGMMTNWLVPKSSNGQSYLHSRSYTDQMHMSPVYKPEPLQRFPAQMRALSQDQIRSFPNGEMLSKQLLVEQLRKSQLPSVQTSNPMVEKLLQTTTTPTMLQRPIQQLNLAQNWCAKCNATFRMTSDLVYHMRSHHKREFDPIKRKREEKLQCDVCKETFKERHHLTRHMTSHS</sequence>
<gene>
    <name evidence="7" type="ORF">DPMN_138996</name>
</gene>
<dbReference type="AlphaFoldDB" id="A0A9D4JJ31"/>
<comment type="caution">
    <text evidence="7">The sequence shown here is derived from an EMBL/GenBank/DDBJ whole genome shotgun (WGS) entry which is preliminary data.</text>
</comment>
<dbReference type="Proteomes" id="UP000828390">
    <property type="component" value="Unassembled WGS sequence"/>
</dbReference>
<dbReference type="InterPro" id="IPR052296">
    <property type="entry name" value="TR-Histone_Methyltrans"/>
</dbReference>
<dbReference type="Gene3D" id="3.30.160.60">
    <property type="entry name" value="Classic Zinc Finger"/>
    <property type="match status" value="1"/>
</dbReference>
<dbReference type="GO" id="GO:0006355">
    <property type="term" value="P:regulation of DNA-templated transcription"/>
    <property type="evidence" value="ECO:0007669"/>
    <property type="project" value="TreeGrafter"/>
</dbReference>
<evidence type="ECO:0000313" key="8">
    <source>
        <dbReference type="Proteomes" id="UP000828390"/>
    </source>
</evidence>
<dbReference type="InterPro" id="IPR036236">
    <property type="entry name" value="Znf_C2H2_sf"/>
</dbReference>
<dbReference type="PANTHER" id="PTHR16516">
    <property type="entry name" value="AGAP007109-PA"/>
    <property type="match status" value="1"/>
</dbReference>
<reference evidence="7" key="1">
    <citation type="journal article" date="2019" name="bioRxiv">
        <title>The Genome of the Zebra Mussel, Dreissena polymorpha: A Resource for Invasive Species Research.</title>
        <authorList>
            <person name="McCartney M.A."/>
            <person name="Auch B."/>
            <person name="Kono T."/>
            <person name="Mallez S."/>
            <person name="Zhang Y."/>
            <person name="Obille A."/>
            <person name="Becker A."/>
            <person name="Abrahante J.E."/>
            <person name="Garbe J."/>
            <person name="Badalamenti J.P."/>
            <person name="Herman A."/>
            <person name="Mangelson H."/>
            <person name="Liachko I."/>
            <person name="Sullivan S."/>
            <person name="Sone E.D."/>
            <person name="Koren S."/>
            <person name="Silverstein K.A.T."/>
            <person name="Beckman K.B."/>
            <person name="Gohl D.M."/>
        </authorList>
    </citation>
    <scope>NUCLEOTIDE SEQUENCE</scope>
    <source>
        <strain evidence="7">Duluth1</strain>
        <tissue evidence="7">Whole animal</tissue>
    </source>
</reference>
<evidence type="ECO:0000256" key="1">
    <source>
        <dbReference type="ARBA" id="ARBA00004123"/>
    </source>
</evidence>
<dbReference type="Gene3D" id="2.170.270.10">
    <property type="entry name" value="SET domain"/>
    <property type="match status" value="1"/>
</dbReference>
<dbReference type="Pfam" id="PF21549">
    <property type="entry name" value="PRDM2_PR"/>
    <property type="match status" value="1"/>
</dbReference>
<dbReference type="InterPro" id="IPR013087">
    <property type="entry name" value="Znf_C2H2_type"/>
</dbReference>
<dbReference type="InterPro" id="IPR001214">
    <property type="entry name" value="SET_dom"/>
</dbReference>
<dbReference type="Pfam" id="PF00096">
    <property type="entry name" value="zf-C2H2"/>
    <property type="match status" value="1"/>
</dbReference>
<dbReference type="SUPFAM" id="SSF57667">
    <property type="entry name" value="beta-beta-alpha zinc fingers"/>
    <property type="match status" value="1"/>
</dbReference>
<dbReference type="PROSITE" id="PS50157">
    <property type="entry name" value="ZINC_FINGER_C2H2_2"/>
    <property type="match status" value="2"/>
</dbReference>
<keyword evidence="8" id="KW-1185">Reference proteome</keyword>
<accession>A0A9D4JJ31</accession>
<feature type="domain" description="C2H2-type" evidence="5">
    <location>
        <begin position="438"/>
        <end position="465"/>
    </location>
</feature>
<dbReference type="PROSITE" id="PS50280">
    <property type="entry name" value="SET"/>
    <property type="match status" value="1"/>
</dbReference>
<dbReference type="OrthoDB" id="5814089at2759"/>
<reference evidence="7" key="2">
    <citation type="submission" date="2020-11" db="EMBL/GenBank/DDBJ databases">
        <authorList>
            <person name="McCartney M.A."/>
            <person name="Auch B."/>
            <person name="Kono T."/>
            <person name="Mallez S."/>
            <person name="Becker A."/>
            <person name="Gohl D.M."/>
            <person name="Silverstein K.A.T."/>
            <person name="Koren S."/>
            <person name="Bechman K.B."/>
            <person name="Herman A."/>
            <person name="Abrahante J.E."/>
            <person name="Garbe J."/>
        </authorList>
    </citation>
    <scope>NUCLEOTIDE SEQUENCE</scope>
    <source>
        <strain evidence="7">Duluth1</strain>
        <tissue evidence="7">Whole animal</tissue>
    </source>
</reference>
<name>A0A9D4JJ31_DREPO</name>
<keyword evidence="3" id="KW-0862">Zinc</keyword>
<evidence type="ECO:0000256" key="2">
    <source>
        <dbReference type="ARBA" id="ARBA00023242"/>
    </source>
</evidence>
<evidence type="ECO:0000313" key="7">
    <source>
        <dbReference type="EMBL" id="KAH3810603.1"/>
    </source>
</evidence>
<keyword evidence="3" id="KW-0863">Zinc-finger</keyword>
<feature type="region of interest" description="Disordered" evidence="4">
    <location>
        <begin position="171"/>
        <end position="193"/>
    </location>
</feature>
<evidence type="ECO:0008006" key="9">
    <source>
        <dbReference type="Google" id="ProtNLM"/>
    </source>
</evidence>
<comment type="subcellular location">
    <subcellularLocation>
        <location evidence="1">Nucleus</location>
    </subcellularLocation>
</comment>
<dbReference type="SMART" id="SM00355">
    <property type="entry name" value="ZnF_C2H2"/>
    <property type="match status" value="3"/>
</dbReference>
<feature type="compositionally biased region" description="Basic and acidic residues" evidence="4">
    <location>
        <begin position="183"/>
        <end position="193"/>
    </location>
</feature>
<keyword evidence="2" id="KW-0539">Nucleus</keyword>
<organism evidence="7 8">
    <name type="scientific">Dreissena polymorpha</name>
    <name type="common">Zebra mussel</name>
    <name type="synonym">Mytilus polymorpha</name>
    <dbReference type="NCBI Taxonomy" id="45954"/>
    <lineage>
        <taxon>Eukaryota</taxon>
        <taxon>Metazoa</taxon>
        <taxon>Spiralia</taxon>
        <taxon>Lophotrochozoa</taxon>
        <taxon>Mollusca</taxon>
        <taxon>Bivalvia</taxon>
        <taxon>Autobranchia</taxon>
        <taxon>Heteroconchia</taxon>
        <taxon>Euheterodonta</taxon>
        <taxon>Imparidentia</taxon>
        <taxon>Neoheterodontei</taxon>
        <taxon>Myida</taxon>
        <taxon>Dreissenoidea</taxon>
        <taxon>Dreissenidae</taxon>
        <taxon>Dreissena</taxon>
    </lineage>
</organism>
<evidence type="ECO:0000259" key="6">
    <source>
        <dbReference type="PROSITE" id="PS50280"/>
    </source>
</evidence>
<dbReference type="PANTHER" id="PTHR16516:SF4">
    <property type="entry name" value="C2H2-TYPE DOMAIN-CONTAINING PROTEIN"/>
    <property type="match status" value="1"/>
</dbReference>
<protein>
    <recommendedName>
        <fullName evidence="9">PR domain zinc finger protein 8</fullName>
    </recommendedName>
</protein>
<dbReference type="GO" id="GO:0008270">
    <property type="term" value="F:zinc ion binding"/>
    <property type="evidence" value="ECO:0007669"/>
    <property type="project" value="UniProtKB-KW"/>
</dbReference>
<feature type="domain" description="SET" evidence="6">
    <location>
        <begin position="1"/>
        <end position="100"/>
    </location>
</feature>
<feature type="domain" description="C2H2-type" evidence="5">
    <location>
        <begin position="476"/>
        <end position="499"/>
    </location>
</feature>
<dbReference type="EMBL" id="JAIWYP010000006">
    <property type="protein sequence ID" value="KAH3810603.1"/>
    <property type="molecule type" value="Genomic_DNA"/>
</dbReference>
<evidence type="ECO:0000259" key="5">
    <source>
        <dbReference type="PROSITE" id="PS50157"/>
    </source>
</evidence>
<dbReference type="GO" id="GO:0005634">
    <property type="term" value="C:nucleus"/>
    <property type="evidence" value="ECO:0007669"/>
    <property type="project" value="UniProtKB-SubCell"/>
</dbReference>
<keyword evidence="3" id="KW-0479">Metal-binding</keyword>
<dbReference type="InterPro" id="IPR046341">
    <property type="entry name" value="SET_dom_sf"/>
</dbReference>